<keyword evidence="3" id="KW-1185">Reference proteome</keyword>
<dbReference type="InterPro" id="IPR036116">
    <property type="entry name" value="FN3_sf"/>
</dbReference>
<dbReference type="SMART" id="SM00060">
    <property type="entry name" value="FN3"/>
    <property type="match status" value="1"/>
</dbReference>
<reference evidence="3" key="1">
    <citation type="submission" date="2011-07" db="EMBL/GenBank/DDBJ databases">
        <authorList>
            <consortium name="Caenorhabditis brenneri Sequencing and Analysis Consortium"/>
            <person name="Wilson R.K."/>
        </authorList>
    </citation>
    <scope>NUCLEOTIDE SEQUENCE [LARGE SCALE GENOMIC DNA]</scope>
    <source>
        <strain evidence="3">PB2801</strain>
    </source>
</reference>
<dbReference type="InterPro" id="IPR013783">
    <property type="entry name" value="Ig-like_fold"/>
</dbReference>
<dbReference type="Pfam" id="PF01682">
    <property type="entry name" value="DB"/>
    <property type="match status" value="1"/>
</dbReference>
<dbReference type="EMBL" id="GL379810">
    <property type="protein sequence ID" value="EGT43090.1"/>
    <property type="molecule type" value="Genomic_DNA"/>
</dbReference>
<sequence length="434" mass="50226">MSYINEIFLCVIESWTNAPTAPRNLTVVVNTEDRATLNWNEPEELPNLVDHYKVYLSARTGKLETETFYTTKEKEFKLEGLLIQFGYTVHVVAIAAPFNGSDDWYKSQRSNTVGFVTGDELLISTAEIRTPSITKNLTMHCSLRLIKGTENDIEWVKVNGNETELLEEGEKYSVTSYVDKERSEVMLSGLRISGFNNETDFGAYRCYMKNFRIEYGEVVVTEFNFMEQPPMDSPPETVLECCLRQSHTHRDRCYSICYQDDQEKKTIFKPNDYFPRRKNCAKEVHTVFRCALKSFNNVACCIHAKIPFRCLGLCDTNFEADPEKVPYCYNLKAFYTCKLETVSVKPDPITNIDVTHNLFSSGFKFTWTKSTDADVHHIYYRIRGQPWHVLVTTGTIFNIRQADELVVLTVNEFGYSQPYRLAYDINGWSEVDHW</sequence>
<dbReference type="AlphaFoldDB" id="G0MSR9"/>
<evidence type="ECO:0000313" key="2">
    <source>
        <dbReference type="EMBL" id="EGT43090.1"/>
    </source>
</evidence>
<gene>
    <name evidence="2" type="ORF">CAEBREN_30835</name>
</gene>
<dbReference type="InterPro" id="IPR003961">
    <property type="entry name" value="FN3_dom"/>
</dbReference>
<dbReference type="OrthoDB" id="5843172at2759"/>
<evidence type="ECO:0000259" key="1">
    <source>
        <dbReference type="PROSITE" id="PS50853"/>
    </source>
</evidence>
<dbReference type="Proteomes" id="UP000008068">
    <property type="component" value="Unassembled WGS sequence"/>
</dbReference>
<dbReference type="InterPro" id="IPR002602">
    <property type="entry name" value="DB"/>
</dbReference>
<organism evidence="3">
    <name type="scientific">Caenorhabditis brenneri</name>
    <name type="common">Nematode worm</name>
    <dbReference type="NCBI Taxonomy" id="135651"/>
    <lineage>
        <taxon>Eukaryota</taxon>
        <taxon>Metazoa</taxon>
        <taxon>Ecdysozoa</taxon>
        <taxon>Nematoda</taxon>
        <taxon>Chromadorea</taxon>
        <taxon>Rhabditida</taxon>
        <taxon>Rhabditina</taxon>
        <taxon>Rhabditomorpha</taxon>
        <taxon>Rhabditoidea</taxon>
        <taxon>Rhabditidae</taxon>
        <taxon>Peloderinae</taxon>
        <taxon>Caenorhabditis</taxon>
    </lineage>
</organism>
<dbReference type="Pfam" id="PF00041">
    <property type="entry name" value="fn3"/>
    <property type="match status" value="1"/>
</dbReference>
<dbReference type="InParanoid" id="G0MSR9"/>
<dbReference type="FunCoup" id="G0MSR9">
    <property type="interactions" value="64"/>
</dbReference>
<dbReference type="HOGENOM" id="CLU_511148_0_0_1"/>
<dbReference type="SUPFAM" id="SSF49265">
    <property type="entry name" value="Fibronectin type III"/>
    <property type="match status" value="1"/>
</dbReference>
<protein>
    <recommendedName>
        <fullName evidence="1">Fibronectin type-III domain-containing protein</fullName>
    </recommendedName>
</protein>
<dbReference type="Gene3D" id="2.60.40.10">
    <property type="entry name" value="Immunoglobulins"/>
    <property type="match status" value="2"/>
</dbReference>
<proteinExistence type="predicted"/>
<dbReference type="eggNOG" id="ENOG502RYB4">
    <property type="taxonomic scope" value="Eukaryota"/>
</dbReference>
<dbReference type="PROSITE" id="PS50853">
    <property type="entry name" value="FN3"/>
    <property type="match status" value="1"/>
</dbReference>
<feature type="domain" description="Fibronectin type-III" evidence="1">
    <location>
        <begin position="21"/>
        <end position="120"/>
    </location>
</feature>
<evidence type="ECO:0000313" key="3">
    <source>
        <dbReference type="Proteomes" id="UP000008068"/>
    </source>
</evidence>
<name>G0MSR9_CAEBE</name>
<accession>G0MSR9</accession>
<dbReference type="CDD" id="cd00063">
    <property type="entry name" value="FN3"/>
    <property type="match status" value="1"/>
</dbReference>